<comment type="caution">
    <text evidence="2">The sequence shown here is derived from an EMBL/GenBank/DDBJ whole genome shotgun (WGS) entry which is preliminary data.</text>
</comment>
<dbReference type="PANTHER" id="PTHR33990">
    <property type="entry name" value="PROTEIN YJDN-RELATED"/>
    <property type="match status" value="1"/>
</dbReference>
<dbReference type="EMBL" id="WBJY01000002">
    <property type="protein sequence ID" value="KAB1648265.1"/>
    <property type="molecule type" value="Genomic_DNA"/>
</dbReference>
<proteinExistence type="predicted"/>
<dbReference type="Pfam" id="PF00903">
    <property type="entry name" value="Glyoxalase"/>
    <property type="match status" value="1"/>
</dbReference>
<dbReference type="Gene3D" id="3.10.180.10">
    <property type="entry name" value="2,3-Dihydroxybiphenyl 1,2-Dioxygenase, domain 1"/>
    <property type="match status" value="1"/>
</dbReference>
<dbReference type="CDD" id="cd06588">
    <property type="entry name" value="PhnB_like"/>
    <property type="match status" value="1"/>
</dbReference>
<dbReference type="AlphaFoldDB" id="A0A6H9WQF0"/>
<dbReference type="OrthoDB" id="9795306at2"/>
<evidence type="ECO:0000313" key="2">
    <source>
        <dbReference type="EMBL" id="KAB1648265.1"/>
    </source>
</evidence>
<protein>
    <submittedName>
        <fullName evidence="2">VOC family protein</fullName>
    </submittedName>
</protein>
<dbReference type="InterPro" id="IPR028973">
    <property type="entry name" value="PhnB-like"/>
</dbReference>
<evidence type="ECO:0000259" key="1">
    <source>
        <dbReference type="Pfam" id="PF00903"/>
    </source>
</evidence>
<dbReference type="Proteomes" id="UP000431744">
    <property type="component" value="Unassembled WGS sequence"/>
</dbReference>
<reference evidence="2 3" key="1">
    <citation type="submission" date="2019-09" db="EMBL/GenBank/DDBJ databases">
        <title>Phylogeny of genus Pseudoclavibacter and closely related genus.</title>
        <authorList>
            <person name="Li Y."/>
        </authorList>
    </citation>
    <scope>NUCLEOTIDE SEQUENCE [LARGE SCALE GENOMIC DNA]</scope>
    <source>
        <strain evidence="2 3">EGI 60007</strain>
    </source>
</reference>
<name>A0A6H9WQF0_9MICO</name>
<dbReference type="PANTHER" id="PTHR33990:SF1">
    <property type="entry name" value="PROTEIN YJDN"/>
    <property type="match status" value="1"/>
</dbReference>
<sequence length="146" mass="15856">MTNLMPYLNFPGTTREAMTFYHEALGGEVGFSTYGEFGAAPEGSPAFDKIMHAQLVNDTLRLMASDVVEGFGPPVTYGNNYAVSLVGPEEEQLTEIFNRLSEGGTVEMPLEQQVWGDRYGSFTDKFGVPWMVNIEVQSAEGAGAGD</sequence>
<dbReference type="InterPro" id="IPR029068">
    <property type="entry name" value="Glyas_Bleomycin-R_OHBP_Dase"/>
</dbReference>
<gene>
    <name evidence="2" type="ORF">F8O04_11200</name>
</gene>
<feature type="domain" description="Glyoxalase/fosfomycin resistance/dioxygenase" evidence="1">
    <location>
        <begin position="14"/>
        <end position="132"/>
    </location>
</feature>
<keyword evidence="3" id="KW-1185">Reference proteome</keyword>
<dbReference type="InterPro" id="IPR004360">
    <property type="entry name" value="Glyas_Fos-R_dOase_dom"/>
</dbReference>
<accession>A0A6H9WQF0</accession>
<dbReference type="RefSeq" id="WP_158029460.1">
    <property type="nucleotide sequence ID" value="NZ_BMHG01000001.1"/>
</dbReference>
<dbReference type="SUPFAM" id="SSF54593">
    <property type="entry name" value="Glyoxalase/Bleomycin resistance protein/Dihydroxybiphenyl dioxygenase"/>
    <property type="match status" value="1"/>
</dbReference>
<organism evidence="2 3">
    <name type="scientific">Pseudoclavibacter endophyticus</name>
    <dbReference type="NCBI Taxonomy" id="1778590"/>
    <lineage>
        <taxon>Bacteria</taxon>
        <taxon>Bacillati</taxon>
        <taxon>Actinomycetota</taxon>
        <taxon>Actinomycetes</taxon>
        <taxon>Micrococcales</taxon>
        <taxon>Microbacteriaceae</taxon>
        <taxon>Pseudoclavibacter</taxon>
    </lineage>
</organism>
<evidence type="ECO:0000313" key="3">
    <source>
        <dbReference type="Proteomes" id="UP000431744"/>
    </source>
</evidence>